<keyword evidence="2" id="KW-1133">Transmembrane helix</keyword>
<comment type="caution">
    <text evidence="4">The sequence shown here is derived from an EMBL/GenBank/DDBJ whole genome shotgun (WGS) entry which is preliminary data.</text>
</comment>
<evidence type="ECO:0000256" key="2">
    <source>
        <dbReference type="SAM" id="Phobius"/>
    </source>
</evidence>
<dbReference type="AlphaFoldDB" id="A0A1V9YYJ5"/>
<feature type="coiled-coil region" evidence="1">
    <location>
        <begin position="158"/>
        <end position="230"/>
    </location>
</feature>
<dbReference type="Pfam" id="PF00226">
    <property type="entry name" value="DnaJ"/>
    <property type="match status" value="1"/>
</dbReference>
<feature type="domain" description="J" evidence="3">
    <location>
        <begin position="568"/>
        <end position="635"/>
    </location>
</feature>
<dbReference type="OrthoDB" id="71197at2759"/>
<dbReference type="STRING" id="74557.A0A1V9YYJ5"/>
<dbReference type="SMART" id="SM00271">
    <property type="entry name" value="DnaJ"/>
    <property type="match status" value="1"/>
</dbReference>
<accession>A0A1V9YYJ5</accession>
<proteinExistence type="predicted"/>
<dbReference type="PANTHER" id="PTHR24074">
    <property type="entry name" value="CO-CHAPERONE PROTEIN DJLA"/>
    <property type="match status" value="1"/>
</dbReference>
<evidence type="ECO:0000313" key="5">
    <source>
        <dbReference type="Proteomes" id="UP000243217"/>
    </source>
</evidence>
<evidence type="ECO:0000259" key="3">
    <source>
        <dbReference type="PROSITE" id="PS50076"/>
    </source>
</evidence>
<keyword evidence="2" id="KW-0812">Transmembrane</keyword>
<sequence length="713" mass="81107">MILLGEDELHVAARAGMMLLEKNAELESTIEDLHDDILTYQNHYRELAMEAEVLREQRKEAVMEVQEAHRDIKALRSQIINQQIEWERIHEELQDSIQHLRTDLHLAKTAPCQHQIAALQLHLDQENEQDTNAQVVPPDASDSVLDANVVAMVEKDEYEKVCAENEELHATLHHAEEEFAAFQLERTRAQAMELQIKNLEQQVVQVQREKRAMKEEQEEERALIESLRAMVQMYKKIAEARPFSSECSCKDTSDDEAQTITDIAPINPKTLHDDVIQMNLALKDEIASLKQQLEAVQSLPPPPAPDISLRDRIDELEDRLNVTKEMLKHTKQQWISALIKQREAQECCDAAKAELVRMHDLLNHQLGPFSSDSNPQEGRIPLTRRPSIEDDWVQDNGVHPAPPGDLNSPLIQCLLDHWTQDKSQRRALSEWLQSAISDRTKGPTQALRLDRLSSEVSAGFIQLLVPILRKVHGVDVTIMKRASMHVLSDLILDVSKAKVPIPAPSSSIHRALIEIDRNASERGGFQSLLQRSCAIHGDQATFTFPNSLFMRLRLWLLLLFVVAVCAEDLYELLGASSGATSQELKRIYRKLSLKYHPDKQAPEDREAAEKHFIKIANAYRVLSDPERREKYDLYGIADDQGFKNFDEAFKSAHDSYEDTPLNWIALILICLMGIVPVFLIKSNKGKQKTVNNARREALLATSKAKAKRSPKDD</sequence>
<gene>
    <name evidence="4" type="ORF">THRCLA_09161</name>
</gene>
<protein>
    <recommendedName>
        <fullName evidence="3">J domain-containing protein</fullName>
    </recommendedName>
</protein>
<organism evidence="4 5">
    <name type="scientific">Thraustotheca clavata</name>
    <dbReference type="NCBI Taxonomy" id="74557"/>
    <lineage>
        <taxon>Eukaryota</taxon>
        <taxon>Sar</taxon>
        <taxon>Stramenopiles</taxon>
        <taxon>Oomycota</taxon>
        <taxon>Saprolegniomycetes</taxon>
        <taxon>Saprolegniales</taxon>
        <taxon>Achlyaceae</taxon>
        <taxon>Thraustotheca</taxon>
    </lineage>
</organism>
<evidence type="ECO:0000256" key="1">
    <source>
        <dbReference type="SAM" id="Coils"/>
    </source>
</evidence>
<reference evidence="4 5" key="1">
    <citation type="journal article" date="2014" name="Genome Biol. Evol.">
        <title>The secreted proteins of Achlya hypogyna and Thraustotheca clavata identify the ancestral oomycete secretome and reveal gene acquisitions by horizontal gene transfer.</title>
        <authorList>
            <person name="Misner I."/>
            <person name="Blouin N."/>
            <person name="Leonard G."/>
            <person name="Richards T.A."/>
            <person name="Lane C.E."/>
        </authorList>
    </citation>
    <scope>NUCLEOTIDE SEQUENCE [LARGE SCALE GENOMIC DNA]</scope>
    <source>
        <strain evidence="4 5">ATCC 34112</strain>
    </source>
</reference>
<evidence type="ECO:0000313" key="4">
    <source>
        <dbReference type="EMBL" id="OQR90884.1"/>
    </source>
</evidence>
<dbReference type="InterPro" id="IPR001623">
    <property type="entry name" value="DnaJ_domain"/>
</dbReference>
<keyword evidence="1" id="KW-0175">Coiled coil</keyword>
<feature type="transmembrane region" description="Helical" evidence="2">
    <location>
        <begin position="661"/>
        <end position="680"/>
    </location>
</feature>
<dbReference type="PRINTS" id="PR00625">
    <property type="entry name" value="JDOMAIN"/>
</dbReference>
<dbReference type="InterPro" id="IPR050817">
    <property type="entry name" value="DjlA_DnaK_co-chaperone"/>
</dbReference>
<name>A0A1V9YYJ5_9STRA</name>
<feature type="coiled-coil region" evidence="1">
    <location>
        <begin position="279"/>
        <end position="333"/>
    </location>
</feature>
<dbReference type="PROSITE" id="PS50076">
    <property type="entry name" value="DNAJ_2"/>
    <property type="match status" value="1"/>
</dbReference>
<keyword evidence="2" id="KW-0472">Membrane</keyword>
<feature type="coiled-coil region" evidence="1">
    <location>
        <begin position="23"/>
        <end position="85"/>
    </location>
</feature>
<dbReference type="Gene3D" id="1.10.287.110">
    <property type="entry name" value="DnaJ domain"/>
    <property type="match status" value="1"/>
</dbReference>
<dbReference type="Proteomes" id="UP000243217">
    <property type="component" value="Unassembled WGS sequence"/>
</dbReference>
<dbReference type="EMBL" id="JNBS01002479">
    <property type="protein sequence ID" value="OQR90884.1"/>
    <property type="molecule type" value="Genomic_DNA"/>
</dbReference>
<keyword evidence="5" id="KW-1185">Reference proteome</keyword>
<dbReference type="SUPFAM" id="SSF46565">
    <property type="entry name" value="Chaperone J-domain"/>
    <property type="match status" value="1"/>
</dbReference>
<dbReference type="InterPro" id="IPR036869">
    <property type="entry name" value="J_dom_sf"/>
</dbReference>
<dbReference type="CDD" id="cd06257">
    <property type="entry name" value="DnaJ"/>
    <property type="match status" value="1"/>
</dbReference>